<evidence type="ECO:0000256" key="3">
    <source>
        <dbReference type="ARBA" id="ARBA00022722"/>
    </source>
</evidence>
<dbReference type="InterPro" id="IPR037038">
    <property type="entry name" value="HepT-like_sf"/>
</dbReference>
<accession>A0A0G1QUS4</accession>
<organism evidence="7 8">
    <name type="scientific">candidate division WWE3 bacterium GW2011_GWA2_46_9</name>
    <dbReference type="NCBI Taxonomy" id="1619111"/>
    <lineage>
        <taxon>Bacteria</taxon>
        <taxon>Katanobacteria</taxon>
    </lineage>
</organism>
<dbReference type="InterPro" id="IPR051813">
    <property type="entry name" value="HepT_RNase_toxin"/>
</dbReference>
<dbReference type="Gene3D" id="1.20.120.580">
    <property type="entry name" value="bsu32300-like"/>
    <property type="match status" value="1"/>
</dbReference>
<dbReference type="GO" id="GO:0004540">
    <property type="term" value="F:RNA nuclease activity"/>
    <property type="evidence" value="ECO:0007669"/>
    <property type="project" value="InterPro"/>
</dbReference>
<comment type="similarity">
    <text evidence="6">Belongs to the HepT RNase toxin family.</text>
</comment>
<gene>
    <name evidence="7" type="ORF">UX69_C0013G0005</name>
</gene>
<keyword evidence="5" id="KW-0378">Hydrolase</keyword>
<comment type="caution">
    <text evidence="7">The sequence shown here is derived from an EMBL/GenBank/DDBJ whole genome shotgun (WGS) entry which is preliminary data.</text>
</comment>
<sequence>MNLKNDRIYLEHILDEIYRIEDFLQGWTENEFLTSDVTADHYAVVRGLEIIGEAASKVSQAYRNDHPELPWRDMIDMRNKVIHEYLSVEYSVVWKTATEDLPLLKRQIESVLKA</sequence>
<dbReference type="GO" id="GO:0000166">
    <property type="term" value="F:nucleotide binding"/>
    <property type="evidence" value="ECO:0007669"/>
    <property type="project" value="UniProtKB-KW"/>
</dbReference>
<keyword evidence="1" id="KW-0597">Phosphoprotein</keyword>
<reference evidence="7 8" key="1">
    <citation type="journal article" date="2015" name="Nature">
        <title>rRNA introns, odd ribosomes, and small enigmatic genomes across a large radiation of phyla.</title>
        <authorList>
            <person name="Brown C.T."/>
            <person name="Hug L.A."/>
            <person name="Thomas B.C."/>
            <person name="Sharon I."/>
            <person name="Castelle C.J."/>
            <person name="Singh A."/>
            <person name="Wilkins M.J."/>
            <person name="Williams K.H."/>
            <person name="Banfield J.F."/>
        </authorList>
    </citation>
    <scope>NUCLEOTIDE SEQUENCE [LARGE SCALE GENOMIC DNA]</scope>
</reference>
<evidence type="ECO:0000256" key="1">
    <source>
        <dbReference type="ARBA" id="ARBA00022553"/>
    </source>
</evidence>
<dbReference type="AlphaFoldDB" id="A0A0G1QUS4"/>
<keyword evidence="4" id="KW-0547">Nucleotide-binding</keyword>
<evidence type="ECO:0008006" key="9">
    <source>
        <dbReference type="Google" id="ProtNLM"/>
    </source>
</evidence>
<dbReference type="PANTHER" id="PTHR34139">
    <property type="entry name" value="UPF0331 PROTEIN MJ0127"/>
    <property type="match status" value="1"/>
</dbReference>
<evidence type="ECO:0000256" key="2">
    <source>
        <dbReference type="ARBA" id="ARBA00022649"/>
    </source>
</evidence>
<evidence type="ECO:0000256" key="6">
    <source>
        <dbReference type="ARBA" id="ARBA00024207"/>
    </source>
</evidence>
<dbReference type="InterPro" id="IPR008201">
    <property type="entry name" value="HepT-like"/>
</dbReference>
<dbReference type="GO" id="GO:0110001">
    <property type="term" value="C:toxin-antitoxin complex"/>
    <property type="evidence" value="ECO:0007669"/>
    <property type="project" value="InterPro"/>
</dbReference>
<dbReference type="Proteomes" id="UP000033946">
    <property type="component" value="Unassembled WGS sequence"/>
</dbReference>
<evidence type="ECO:0000313" key="7">
    <source>
        <dbReference type="EMBL" id="KKU48609.1"/>
    </source>
</evidence>
<evidence type="ECO:0000256" key="5">
    <source>
        <dbReference type="ARBA" id="ARBA00022801"/>
    </source>
</evidence>
<dbReference type="Pfam" id="PF01934">
    <property type="entry name" value="HepT-like"/>
    <property type="match status" value="1"/>
</dbReference>
<evidence type="ECO:0000313" key="8">
    <source>
        <dbReference type="Proteomes" id="UP000033946"/>
    </source>
</evidence>
<evidence type="ECO:0000256" key="4">
    <source>
        <dbReference type="ARBA" id="ARBA00022741"/>
    </source>
</evidence>
<dbReference type="GO" id="GO:0016787">
    <property type="term" value="F:hydrolase activity"/>
    <property type="evidence" value="ECO:0007669"/>
    <property type="project" value="UniProtKB-KW"/>
</dbReference>
<protein>
    <recommendedName>
        <fullName evidence="9">DUF86 domain-containing protein</fullName>
    </recommendedName>
</protein>
<name>A0A0G1QUS4_UNCKA</name>
<keyword evidence="3" id="KW-0540">Nuclease</keyword>
<dbReference type="PANTHER" id="PTHR34139:SF1">
    <property type="entry name" value="RNASE MJ1380-RELATED"/>
    <property type="match status" value="1"/>
</dbReference>
<keyword evidence="2" id="KW-1277">Toxin-antitoxin system</keyword>
<dbReference type="EMBL" id="LCNE01000013">
    <property type="protein sequence ID" value="KKU48609.1"/>
    <property type="molecule type" value="Genomic_DNA"/>
</dbReference>
<proteinExistence type="inferred from homology"/>